<evidence type="ECO:0000256" key="2">
    <source>
        <dbReference type="ARBA" id="ARBA00022695"/>
    </source>
</evidence>
<dbReference type="AlphaFoldDB" id="A0A414LVR4"/>
<accession>A0A414LVR4</accession>
<gene>
    <name evidence="3" type="ORF">DW703_16490</name>
</gene>
<dbReference type="GO" id="GO:0005829">
    <property type="term" value="C:cytosol"/>
    <property type="evidence" value="ECO:0007669"/>
    <property type="project" value="TreeGrafter"/>
</dbReference>
<organism evidence="3 4">
    <name type="scientific">Agathobacter rectalis</name>
    <dbReference type="NCBI Taxonomy" id="39491"/>
    <lineage>
        <taxon>Bacteria</taxon>
        <taxon>Bacillati</taxon>
        <taxon>Bacillota</taxon>
        <taxon>Clostridia</taxon>
        <taxon>Lachnospirales</taxon>
        <taxon>Lachnospiraceae</taxon>
        <taxon>Agathobacter</taxon>
    </lineage>
</organism>
<evidence type="ECO:0000313" key="3">
    <source>
        <dbReference type="EMBL" id="RHE98736.1"/>
    </source>
</evidence>
<evidence type="ECO:0000256" key="1">
    <source>
        <dbReference type="ARBA" id="ARBA00022679"/>
    </source>
</evidence>
<proteinExistence type="predicted"/>
<dbReference type="SUPFAM" id="SSF53448">
    <property type="entry name" value="Nucleotide-diphospho-sugar transferases"/>
    <property type="match status" value="1"/>
</dbReference>
<evidence type="ECO:0008006" key="5">
    <source>
        <dbReference type="Google" id="ProtNLM"/>
    </source>
</evidence>
<dbReference type="Proteomes" id="UP000283501">
    <property type="component" value="Unassembled WGS sequence"/>
</dbReference>
<dbReference type="EMBL" id="QSKY01000046">
    <property type="protein sequence ID" value="RHE98736.1"/>
    <property type="molecule type" value="Genomic_DNA"/>
</dbReference>
<dbReference type="PANTHER" id="PTHR43015:SF1">
    <property type="entry name" value="D-RIBITOL-5-PHOSPHATE CYTIDYLYLTRANSFERASE"/>
    <property type="match status" value="1"/>
</dbReference>
<dbReference type="Gene3D" id="3.90.550.10">
    <property type="entry name" value="Spore Coat Polysaccharide Biosynthesis Protein SpsA, Chain A"/>
    <property type="match status" value="1"/>
</dbReference>
<evidence type="ECO:0000313" key="4">
    <source>
        <dbReference type="Proteomes" id="UP000283501"/>
    </source>
</evidence>
<dbReference type="PANTHER" id="PTHR43015">
    <property type="entry name" value="D-RIBITOL-5-PHOSPHATE CYTIDYLYLTRANSFERASE"/>
    <property type="match status" value="1"/>
</dbReference>
<reference evidence="3 4" key="1">
    <citation type="submission" date="2018-08" db="EMBL/GenBank/DDBJ databases">
        <title>A genome reference for cultivated species of the human gut microbiota.</title>
        <authorList>
            <person name="Zou Y."/>
            <person name="Xue W."/>
            <person name="Luo G."/>
        </authorList>
    </citation>
    <scope>NUCLEOTIDE SEQUENCE [LARGE SCALE GENOMIC DNA]</scope>
    <source>
        <strain evidence="3 4">AM26-2LB</strain>
    </source>
</reference>
<dbReference type="InterPro" id="IPR034683">
    <property type="entry name" value="IspD/TarI"/>
</dbReference>
<comment type="caution">
    <text evidence="3">The sequence shown here is derived from an EMBL/GenBank/DDBJ whole genome shotgun (WGS) entry which is preliminary data.</text>
</comment>
<dbReference type="InterPro" id="IPR029044">
    <property type="entry name" value="Nucleotide-diphossugar_trans"/>
</dbReference>
<keyword evidence="1" id="KW-0808">Transferase</keyword>
<dbReference type="Pfam" id="PF01128">
    <property type="entry name" value="IspD"/>
    <property type="match status" value="1"/>
</dbReference>
<dbReference type="RefSeq" id="WP_118142256.1">
    <property type="nucleotide sequence ID" value="NZ_QSKY01000046.1"/>
</dbReference>
<name>A0A414LVR4_9FIRM</name>
<keyword evidence="2" id="KW-0548">Nucleotidyltransferase</keyword>
<dbReference type="GO" id="GO:0070567">
    <property type="term" value="F:cytidylyltransferase activity"/>
    <property type="evidence" value="ECO:0007669"/>
    <property type="project" value="InterPro"/>
</dbReference>
<protein>
    <recommendedName>
        <fullName evidence="5">2-C-methyl-D-erythritol 4-phosphate cytidylyltransferase</fullName>
    </recommendedName>
</protein>
<sequence>MKIGIVILAGGKGERFHGKKQDLEFHGKPLWKHVYDVAMEVNEQKNVVIVGRSVEGGKTRSESVINGLKALDSDTDRVVIMEAARPLVTTTQVRQLVNDKADSSSFVMPLVNTPIGKDGTYYDRSSLYDLLVPQAFDYKKLLAAYKTNKYIDMTDETRIMFEEYGIKPHLIETGQNLFKVTYPRDVAVLESIYQMLKGEIK</sequence>